<dbReference type="Proteomes" id="UP000829354">
    <property type="component" value="Chromosome II"/>
</dbReference>
<feature type="region of interest" description="Disordered" evidence="2">
    <location>
        <begin position="886"/>
        <end position="919"/>
    </location>
</feature>
<evidence type="ECO:0000313" key="5">
    <source>
        <dbReference type="EMBL" id="UMM19308.1"/>
    </source>
</evidence>
<feature type="region of interest" description="Disordered" evidence="2">
    <location>
        <begin position="134"/>
        <end position="182"/>
    </location>
</feature>
<name>A0AAE9J879_CAEBR</name>
<evidence type="ECO:0000256" key="2">
    <source>
        <dbReference type="SAM" id="MobiDB-lite"/>
    </source>
</evidence>
<keyword evidence="4" id="KW-0732">Signal</keyword>
<keyword evidence="3" id="KW-1133">Transmembrane helix</keyword>
<evidence type="ECO:0000256" key="3">
    <source>
        <dbReference type="SAM" id="Phobius"/>
    </source>
</evidence>
<feature type="transmembrane region" description="Helical" evidence="3">
    <location>
        <begin position="1382"/>
        <end position="1402"/>
    </location>
</feature>
<dbReference type="InterPro" id="IPR006954">
    <property type="entry name" value="Mlt-10-like"/>
</dbReference>
<feature type="signal peptide" evidence="4">
    <location>
        <begin position="1"/>
        <end position="22"/>
    </location>
</feature>
<feature type="compositionally biased region" description="Basic residues" evidence="2">
    <location>
        <begin position="134"/>
        <end position="147"/>
    </location>
</feature>
<feature type="transmembrane region" description="Helical" evidence="3">
    <location>
        <begin position="2029"/>
        <end position="2056"/>
    </location>
</feature>
<feature type="compositionally biased region" description="Basic and acidic residues" evidence="2">
    <location>
        <begin position="148"/>
        <end position="160"/>
    </location>
</feature>
<feature type="transmembrane region" description="Helical" evidence="3">
    <location>
        <begin position="1348"/>
        <end position="1370"/>
    </location>
</feature>
<feature type="coiled-coil region" evidence="1">
    <location>
        <begin position="990"/>
        <end position="1033"/>
    </location>
</feature>
<dbReference type="PANTHER" id="PTHR21523">
    <property type="match status" value="1"/>
</dbReference>
<protein>
    <submittedName>
        <fullName evidence="5">Uncharacterized protein</fullName>
    </submittedName>
</protein>
<proteinExistence type="predicted"/>
<feature type="compositionally biased region" description="Basic and acidic residues" evidence="2">
    <location>
        <begin position="886"/>
        <end position="911"/>
    </location>
</feature>
<keyword evidence="1" id="KW-0175">Coiled coil</keyword>
<feature type="transmembrane region" description="Helical" evidence="3">
    <location>
        <begin position="2068"/>
        <end position="2088"/>
    </location>
</feature>
<evidence type="ECO:0000256" key="1">
    <source>
        <dbReference type="SAM" id="Coils"/>
    </source>
</evidence>
<feature type="coiled-coil region" evidence="1">
    <location>
        <begin position="1186"/>
        <end position="1213"/>
    </location>
</feature>
<feature type="transmembrane region" description="Helical" evidence="3">
    <location>
        <begin position="1408"/>
        <end position="1425"/>
    </location>
</feature>
<evidence type="ECO:0000256" key="4">
    <source>
        <dbReference type="SAM" id="SignalP"/>
    </source>
</evidence>
<dbReference type="PANTHER" id="PTHR21523:SF39">
    <property type="entry name" value="MLT-TEN (MLT-10) RELATED"/>
    <property type="match status" value="1"/>
</dbReference>
<feature type="chain" id="PRO_5042295837" evidence="4">
    <location>
        <begin position="23"/>
        <end position="2186"/>
    </location>
</feature>
<reference evidence="5 6" key="1">
    <citation type="submission" date="2022-04" db="EMBL/GenBank/DDBJ databases">
        <title>Chromosome-level reference genomes for two strains of Caenorhabditis briggsae: an improved platform for comparative genomics.</title>
        <authorList>
            <person name="Stevens L."/>
            <person name="Andersen E."/>
        </authorList>
    </citation>
    <scope>NUCLEOTIDE SEQUENCE [LARGE SCALE GENOMIC DNA]</scope>
    <source>
        <strain evidence="5">VX34</strain>
        <tissue evidence="5">Whole-organism</tissue>
    </source>
</reference>
<feature type="transmembrane region" description="Helical" evidence="3">
    <location>
        <begin position="2123"/>
        <end position="2145"/>
    </location>
</feature>
<feature type="coiled-coil region" evidence="1">
    <location>
        <begin position="1872"/>
        <end position="1899"/>
    </location>
</feature>
<sequence>MSSTHGLLTTFLLFSCLAVTYGELKFEKELKVALDTKDVQASPYYKDKVLSLPISKDAGTELWQHWTDQAFSGLISAIATRRLNLVEKYDKKKHEKCSAKAHDVASHAKCLVTLEGDGLTNRLLKRKKYFDQKSRKRIEKKSKKMRKSSSEKLAKLRSMESYEASKSAESKTKRRRRILKKSSESSAVGDDWVGSFKTARRAKRSIKVKNADSYTLKSEYDKSPFAAITKQLSNTVKVFKKKDKLSKWQDVIERIQKESSLLKKRKQVENLQRKRMRVFQEAKRIKSNENSYLEMRKKMKRREGSVMNFANVEKYIDDEELKDLYHKKMSNMTEEDEMMMIPIDLIRQAAKIGLGLTGKNTTDMDGKTIKLFSPRFMSVLPEDQESKNNEVDILSPSLFALHDLGSDTEQKTSLKSLLGSAMDSADSQNFLDLLVEATGVAEAVEDAEQKMIDAQRKKDDAMGRGPDGQPLYFTKENITERFPSEAKKIELFEELDKTFSVDQLKDMNQTGYTVLNPKQMQMMYGKKSPFKNSRLLRTYKNMTTAEIHRSIHNTIKDVADKKLKFEVRQKDIVLSPIVGTAIINNPALASQALILSPAVMVPLIQSPAIFGTVVLSPWLFVPVILSPRILSPVILDPFMFVPIILSPLALVPVVLSPGVFNPFVLSPLLMCPFILSPQVMTPLILSPFALTPLILNPLLMSPLVLSPFVLSPQVLSPQFLTGIILSPYALSPAIESNGKLVTVFASPRVGMTTFAKMWTLSIFLMMRVVDCSADLKFEKELGVAMTLENVKASPYYKDKVLSIPISEEAGEELWQHWTDQAFSGLISAIATRRLNLVEKYDKKKHEKCSAKAHDVASHAKCLVALEGDGLTNRLLKRKKYFDQKSRNRIEKNSKKLRKSSSEKLSRLRSMESYEASKSTVNKTKRRRILRTSSEDSVNVNTTENYWTGSFRTVRRARRSIKQADTYTLKSELDRSPFSTIIKHLTTAVKIIKKKNKLSKWQEIIQRIQNESKLMRKRKQVENLQKKRIQVFQEAKRIKSSGNSFVKKQKQRDGYLLNFASIENHIEDEELKEMIHQQSSNMTEEGKMMMVPIDLIRQAAKIGLGLTGQNTTFMGKKNLKLLSPRFMSVLPEDQETKANEIDILSPSLFSLHDSGTEIEKKTSLKFLLGSAMDSADSQNFLDLLVEATGVAEAVEDAEQKMIDAQRKKDDAMGRGPDGQPLYFTKENITERFPSEAKKIELFEELDKTFSVDQLKDMNQTGYTVLNPKQMQIMYGKKSPFKNSRLLRTYKNMTTAEIHRSIHNTIKDVADEKLKFEVRQKDIVLSPILATPIINNPVLTSQPLILSPAVMVPLIQSPAVFGAVILSPWLFVPVILSPRLLSPVVLTPFLFAPIVLSPLALVPVILAPGVFNPFILSPLVLCPFVLSPQVMTPLILSPFALTPLILTPLALSPIVLSPFVLSPQVMSPQFVTEIRGESKFEKELKVTLDTTDVKASPFYKDNVLSLPISKKSGTELWQRWTDQAFSGLISAISTRRLRLVEEHSQKKHEKCSSNAHDIKSHAKCLVSLEEDVLSNRLLKRKKYFDKKARKASKKNLNQDSRQSEKLWKLKSMENYKSAKIIRTHRNMRKVEIEKPQDRNWIGSFKTVRSKRSTKVRNAESYVLKSDYDKSPFAIITKHLSNSVKSLKKKEKLSKWQEIIERIQRKSGLLKKRKQAENMYRKRIRVFQEAKNIKTVKKRDGLLTSYSDIEKDIEDEELKEMIHRKSSNMIEEEKMFMVPIDLIRQVAKIGLGLAGQNTTDMDKKTVKLLSPRFMSILSDSKKDEQNKTIDILSPSLFSLHDSGIEIEKKTSLKSLLAAAGGSTDSQNLLDFLVEATGVAEAVEDAEQKMIDAQRKKDDAIGRGPDGQPLYFTKENITERFPSEAKKIELFEELDKTYSIEQLKDMNQTGYTVLNPKQMQMMYGKKSPFKNSRLLRAYKNMTTAEIHLAIHRTIKDVADEKLKFEVRQKDIVLSPVVNTALINDPKTASQALILSPAVMVALVNSPAVFGSVILSPWLFVPLILSPRILSPVILDPFMFVPIILSPVVLDPVVLSPGVFNPFVLSPLVMCPFVLSPQVMTPLILSPFALTPLILNPLALSPIILSPFVLSPQVLSPQYISGLFLSPYALSPAIESTGAMFTVFASPSWLS</sequence>
<evidence type="ECO:0000313" key="6">
    <source>
        <dbReference type="Proteomes" id="UP000829354"/>
    </source>
</evidence>
<dbReference type="EMBL" id="CP092621">
    <property type="protein sequence ID" value="UMM19308.1"/>
    <property type="molecule type" value="Genomic_DNA"/>
</dbReference>
<feature type="transmembrane region" description="Helical" evidence="3">
    <location>
        <begin position="1437"/>
        <end position="1459"/>
    </location>
</feature>
<gene>
    <name evidence="5" type="ORF">L5515_014969</name>
</gene>
<feature type="transmembrane region" description="Helical" evidence="3">
    <location>
        <begin position="599"/>
        <end position="621"/>
    </location>
</feature>
<keyword evidence="3" id="KW-0812">Transmembrane</keyword>
<organism evidence="5 6">
    <name type="scientific">Caenorhabditis briggsae</name>
    <dbReference type="NCBI Taxonomy" id="6238"/>
    <lineage>
        <taxon>Eukaryota</taxon>
        <taxon>Metazoa</taxon>
        <taxon>Ecdysozoa</taxon>
        <taxon>Nematoda</taxon>
        <taxon>Chromadorea</taxon>
        <taxon>Rhabditida</taxon>
        <taxon>Rhabditina</taxon>
        <taxon>Rhabditomorpha</taxon>
        <taxon>Rhabditoidea</taxon>
        <taxon>Rhabditidae</taxon>
        <taxon>Peloderinae</taxon>
        <taxon>Caenorhabditis</taxon>
    </lineage>
</organism>
<feature type="coiled-coil region" evidence="1">
    <location>
        <begin position="261"/>
        <end position="288"/>
    </location>
</feature>
<accession>A0AAE9J879</accession>
<feature type="coiled-coil region" evidence="1">
    <location>
        <begin position="437"/>
        <end position="464"/>
    </location>
</feature>
<feature type="transmembrane region" description="Helical" evidence="3">
    <location>
        <begin position="633"/>
        <end position="653"/>
    </location>
</feature>
<feature type="transmembrane region" description="Helical" evidence="3">
    <location>
        <begin position="2094"/>
        <end position="2111"/>
    </location>
</feature>
<dbReference type="Pfam" id="PF04870">
    <property type="entry name" value="Moulting_cycle"/>
    <property type="match status" value="3"/>
</dbReference>
<keyword evidence="6" id="KW-1185">Reference proteome</keyword>
<keyword evidence="3" id="KW-0472">Membrane</keyword>